<keyword evidence="3 6" id="KW-0812">Transmembrane</keyword>
<evidence type="ECO:0000256" key="6">
    <source>
        <dbReference type="SAM" id="Phobius"/>
    </source>
</evidence>
<evidence type="ECO:0000256" key="5">
    <source>
        <dbReference type="ARBA" id="ARBA00023136"/>
    </source>
</evidence>
<proteinExistence type="predicted"/>
<evidence type="ECO:0000256" key="1">
    <source>
        <dbReference type="ARBA" id="ARBA00004651"/>
    </source>
</evidence>
<evidence type="ECO:0000313" key="7">
    <source>
        <dbReference type="EMBL" id="MDQ0463147.1"/>
    </source>
</evidence>
<dbReference type="Proteomes" id="UP001228905">
    <property type="component" value="Unassembled WGS sequence"/>
</dbReference>
<evidence type="ECO:0000256" key="2">
    <source>
        <dbReference type="ARBA" id="ARBA00022475"/>
    </source>
</evidence>
<feature type="transmembrane region" description="Helical" evidence="6">
    <location>
        <begin position="102"/>
        <end position="123"/>
    </location>
</feature>
<feature type="transmembrane region" description="Helical" evidence="6">
    <location>
        <begin position="144"/>
        <end position="175"/>
    </location>
</feature>
<dbReference type="PANTHER" id="PTHR30213:SF0">
    <property type="entry name" value="UPF0761 MEMBRANE PROTEIN YIHY"/>
    <property type="match status" value="1"/>
</dbReference>
<evidence type="ECO:0000313" key="8">
    <source>
        <dbReference type="Proteomes" id="UP001228905"/>
    </source>
</evidence>
<keyword evidence="2" id="KW-1003">Cell membrane</keyword>
<sequence length="326" mass="35816">MSVDKAPWQDIDLDPTHWARDILVVAGKSLSRLWGRDVMLYVGGVSFWVMLAAFPGLQIAMGLFKLFGDPRSVANRVEGFTQLMPPGAQHLFEDELIRLANAPFQAVSFQSAFALIIGSYAAHRGFKAMLAGLSFIHDEENQRGFFGFNFMALVVLLAAFVMVAVGSSLFLTIRLLATTLDLKPLAGISWIYSEWTWTSLGVTLAMTLIYRFAMSREPVAWRPSIIGGAAAAALVLLFSWACAVYVDQIAHLGATYGSLTAVVVFLIWLSWNVNAIFFGGALATEVEMALHIRRTPVQMSPEVLGGLGEQKTEPSLHIENFDQLQP</sequence>
<organism evidence="7 8">
    <name type="scientific">Caulobacter ginsengisoli</name>
    <dbReference type="NCBI Taxonomy" id="400775"/>
    <lineage>
        <taxon>Bacteria</taxon>
        <taxon>Pseudomonadati</taxon>
        <taxon>Pseudomonadota</taxon>
        <taxon>Alphaproteobacteria</taxon>
        <taxon>Caulobacterales</taxon>
        <taxon>Caulobacteraceae</taxon>
        <taxon>Caulobacter</taxon>
    </lineage>
</organism>
<dbReference type="PIRSF" id="PIRSF035875">
    <property type="entry name" value="RNase_BN"/>
    <property type="match status" value="1"/>
</dbReference>
<accession>A0ABU0IMB8</accession>
<keyword evidence="4 6" id="KW-1133">Transmembrane helix</keyword>
<dbReference type="EMBL" id="JAUSVS010000001">
    <property type="protein sequence ID" value="MDQ0463147.1"/>
    <property type="molecule type" value="Genomic_DNA"/>
</dbReference>
<feature type="transmembrane region" description="Helical" evidence="6">
    <location>
        <begin position="38"/>
        <end position="61"/>
    </location>
</feature>
<dbReference type="PANTHER" id="PTHR30213">
    <property type="entry name" value="INNER MEMBRANE PROTEIN YHJD"/>
    <property type="match status" value="1"/>
</dbReference>
<name>A0ABU0IMB8_9CAUL</name>
<keyword evidence="5 6" id="KW-0472">Membrane</keyword>
<feature type="transmembrane region" description="Helical" evidence="6">
    <location>
        <begin position="195"/>
        <end position="213"/>
    </location>
</feature>
<feature type="transmembrane region" description="Helical" evidence="6">
    <location>
        <begin position="225"/>
        <end position="246"/>
    </location>
</feature>
<gene>
    <name evidence="7" type="ORF">QO010_000895</name>
</gene>
<evidence type="ECO:0000256" key="3">
    <source>
        <dbReference type="ARBA" id="ARBA00022692"/>
    </source>
</evidence>
<protein>
    <submittedName>
        <fullName evidence="7">Membrane protein</fullName>
    </submittedName>
</protein>
<dbReference type="RefSeq" id="WP_307346538.1">
    <property type="nucleotide sequence ID" value="NZ_JAUSVS010000001.1"/>
</dbReference>
<keyword evidence="8" id="KW-1185">Reference proteome</keyword>
<dbReference type="InterPro" id="IPR017039">
    <property type="entry name" value="Virul_fac_BrkB"/>
</dbReference>
<comment type="caution">
    <text evidence="7">The sequence shown here is derived from an EMBL/GenBank/DDBJ whole genome shotgun (WGS) entry which is preliminary data.</text>
</comment>
<comment type="subcellular location">
    <subcellularLocation>
        <location evidence="1">Cell membrane</location>
        <topology evidence="1">Multi-pass membrane protein</topology>
    </subcellularLocation>
</comment>
<feature type="transmembrane region" description="Helical" evidence="6">
    <location>
        <begin position="258"/>
        <end position="284"/>
    </location>
</feature>
<dbReference type="Pfam" id="PF03631">
    <property type="entry name" value="Virul_fac_BrkB"/>
    <property type="match status" value="1"/>
</dbReference>
<evidence type="ECO:0000256" key="4">
    <source>
        <dbReference type="ARBA" id="ARBA00022989"/>
    </source>
</evidence>
<reference evidence="7 8" key="1">
    <citation type="submission" date="2023-07" db="EMBL/GenBank/DDBJ databases">
        <title>Genomic Encyclopedia of Type Strains, Phase IV (KMG-IV): sequencing the most valuable type-strain genomes for metagenomic binning, comparative biology and taxonomic classification.</title>
        <authorList>
            <person name="Goeker M."/>
        </authorList>
    </citation>
    <scope>NUCLEOTIDE SEQUENCE [LARGE SCALE GENOMIC DNA]</scope>
    <source>
        <strain evidence="7 8">DSM 18695</strain>
    </source>
</reference>